<protein>
    <submittedName>
        <fullName evidence="2">Uncharacterized protein</fullName>
    </submittedName>
</protein>
<proteinExistence type="predicted"/>
<dbReference type="EMBL" id="MFPV01000025">
    <property type="protein sequence ID" value="OGH62010.1"/>
    <property type="molecule type" value="Genomic_DNA"/>
</dbReference>
<dbReference type="AlphaFoldDB" id="A0A1F6LRJ1"/>
<organism evidence="2 3">
    <name type="scientific">Candidatus Magasanikbacteria bacterium RIFCSPHIGHO2_01_FULL_50_8</name>
    <dbReference type="NCBI Taxonomy" id="1798674"/>
    <lineage>
        <taxon>Bacteria</taxon>
        <taxon>Candidatus Magasanikiibacteriota</taxon>
    </lineage>
</organism>
<dbReference type="Proteomes" id="UP000176329">
    <property type="component" value="Unassembled WGS sequence"/>
</dbReference>
<name>A0A1F6LRJ1_9BACT</name>
<feature type="signal peptide" evidence="1">
    <location>
        <begin position="1"/>
        <end position="22"/>
    </location>
</feature>
<comment type="caution">
    <text evidence="2">The sequence shown here is derived from an EMBL/GenBank/DDBJ whole genome shotgun (WGS) entry which is preliminary data.</text>
</comment>
<keyword evidence="1" id="KW-0732">Signal</keyword>
<dbReference type="PROSITE" id="PS51257">
    <property type="entry name" value="PROKAR_LIPOPROTEIN"/>
    <property type="match status" value="1"/>
</dbReference>
<evidence type="ECO:0000313" key="2">
    <source>
        <dbReference type="EMBL" id="OGH62010.1"/>
    </source>
</evidence>
<evidence type="ECO:0000313" key="3">
    <source>
        <dbReference type="Proteomes" id="UP000176329"/>
    </source>
</evidence>
<evidence type="ECO:0000256" key="1">
    <source>
        <dbReference type="SAM" id="SignalP"/>
    </source>
</evidence>
<gene>
    <name evidence="2" type="ORF">A2848_01540</name>
</gene>
<feature type="chain" id="PRO_5009525478" evidence="1">
    <location>
        <begin position="23"/>
        <end position="296"/>
    </location>
</feature>
<reference evidence="2 3" key="1">
    <citation type="journal article" date="2016" name="Nat. Commun.">
        <title>Thousands of microbial genomes shed light on interconnected biogeochemical processes in an aquifer system.</title>
        <authorList>
            <person name="Anantharaman K."/>
            <person name="Brown C.T."/>
            <person name="Hug L.A."/>
            <person name="Sharon I."/>
            <person name="Castelle C.J."/>
            <person name="Probst A.J."/>
            <person name="Thomas B.C."/>
            <person name="Singh A."/>
            <person name="Wilkins M.J."/>
            <person name="Karaoz U."/>
            <person name="Brodie E.L."/>
            <person name="Williams K.H."/>
            <person name="Hubbard S.S."/>
            <person name="Banfield J.F."/>
        </authorList>
    </citation>
    <scope>NUCLEOTIDE SEQUENCE [LARGE SCALE GENOMIC DNA]</scope>
</reference>
<accession>A0A1F6LRJ1</accession>
<sequence length="296" mass="30546">MSKLSTGLAGLALLVLVGAGCAKSDAPKSPGAAPAKPAAQAPAAAPGKIAFDFPVQNSLNVSKGNYVLAPSKKAVTDGKTGTYIFYAAKMLAVGAGESQIETLAGSQETIPNSLIMRTGFDGAKAAVGDIVLTWWQSGSGMQRAIVTGGTATEPEVQYLDLDYSESAKSTVILPGSFQKLVGGASGSSLACKESGEWRHVQEVKELDGKILVVGWAGKVSVVPSADCLEVMWENEEIAVGDKVSVPVIGSYSAATVTKVDKKIGRVWAKYSFAGKESEEAFPIVDVMGKTAAASLK</sequence>